<dbReference type="GO" id="GO:0003700">
    <property type="term" value="F:DNA-binding transcription factor activity"/>
    <property type="evidence" value="ECO:0007669"/>
    <property type="project" value="InterPro"/>
</dbReference>
<dbReference type="Pfam" id="PF00447">
    <property type="entry name" value="HSF_DNA-bind"/>
    <property type="match status" value="1"/>
</dbReference>
<keyword evidence="12" id="KW-1185">Reference proteome</keyword>
<dbReference type="PANTHER" id="PTHR10015:SF427">
    <property type="entry name" value="HEAT SHOCK FACTOR PROTEIN"/>
    <property type="match status" value="1"/>
</dbReference>
<feature type="compositionally biased region" description="Polar residues" evidence="8">
    <location>
        <begin position="645"/>
        <end position="664"/>
    </location>
</feature>
<evidence type="ECO:0000256" key="3">
    <source>
        <dbReference type="ARBA" id="ARBA00023015"/>
    </source>
</evidence>
<evidence type="ECO:0000256" key="4">
    <source>
        <dbReference type="ARBA" id="ARBA00023125"/>
    </source>
</evidence>
<dbReference type="SUPFAM" id="SSF46785">
    <property type="entry name" value="Winged helix' DNA-binding domain"/>
    <property type="match status" value="1"/>
</dbReference>
<dbReference type="EMBL" id="JAFNEN010000485">
    <property type="protein sequence ID" value="KAG8181975.1"/>
    <property type="molecule type" value="Genomic_DNA"/>
</dbReference>
<feature type="compositionally biased region" description="Basic and acidic residues" evidence="8">
    <location>
        <begin position="907"/>
        <end position="928"/>
    </location>
</feature>
<dbReference type="InterPro" id="IPR000232">
    <property type="entry name" value="HSF_DNA-bd"/>
</dbReference>
<evidence type="ECO:0000259" key="10">
    <source>
        <dbReference type="PROSITE" id="PS00434"/>
    </source>
</evidence>
<dbReference type="PROSITE" id="PS00434">
    <property type="entry name" value="HSF_DOMAIN"/>
    <property type="match status" value="1"/>
</dbReference>
<name>A0AAV6UD42_9ARAC</name>
<feature type="domain" description="HSF-type DNA-binding" evidence="10">
    <location>
        <begin position="53"/>
        <end position="77"/>
    </location>
</feature>
<comment type="similarity">
    <text evidence="2 7">Belongs to the HSF family.</text>
</comment>
<gene>
    <name evidence="11" type="ORF">JTE90_014355</name>
</gene>
<dbReference type="GO" id="GO:0043565">
    <property type="term" value="F:sequence-specific DNA binding"/>
    <property type="evidence" value="ECO:0007669"/>
    <property type="project" value="InterPro"/>
</dbReference>
<evidence type="ECO:0000313" key="11">
    <source>
        <dbReference type="EMBL" id="KAG8181975.1"/>
    </source>
</evidence>
<sequence>MHTLDANSSNVPAFLIKLWKLVEDPSCDDLIAWSDAGYSFLIKDQTKFAKDLLPQYFKHNNMASFVRQLNMYGFKKVMNIEKSGLKTDNNEMEFQHGCFVKERADLLELIKRKISNPKIVEAPVAKSNAKDILIDLSSIREKQENMDSMLLKMKSENELLWRELTGLRQKHKAQEQIIQKVIQFLVSIVQRNNPNIGVQRKITRMLHNSPGSKGNSSQVSRTIDLLRKQNPECIIVPEKSPQGPVIHEVLDTEQDDNPSSSLSQNISVASPCVKSPDSVKDNSDDAAPKYNLVSLLNNSSSCGVIEPGAILEAFTPMARNNDAENVIEESILGIPLDYITVADNTEASNVISIPDTAEGNEVSLNNVISIPEDNSITDIITLNTQGSVSDAPEVTVETTVDGKDALQCDVQNDGESISSFLTDGIVSLSDLQPSTSQNTPAYNSDFHDDFLSESLQTPKVTAIDEDPYISTRRDSKSKGKEKTKGQNNYNNYQLATTDSTSLAKNVLSNHLLSVDEKLNFTQDRLASTWNLDVQKLLGVCASSPYCWTSLDYQLFSTDELASYDAFSNNFTDDIQIKTEPCDVTGNELVQFCPNMLDGDLANTPLFDALNEEPEVLNDDLTYHPLLSDVLNETDNSDGLNILPNDKTNTSSIKRPKPTSNSGKITESMLNDKLQNGNATAVYQLTAEDTKRKMFEELADVYKILSRHVTLNFTSTVKSPSGNSNGVSENKRLIRSSPISSYEQKEMTFPSTFKEAVHQTQSYNFRKNNNDAFSPNVLSPNNLSFKAKNVRSSLNELPKKEKCSILGRNVTEKLCRRLRKKYWKRYQTKRYNSLSKAFEKTTFATTKKDKYSSRQASMSFNGLHKGKNAHTKIKSVRTYITNANLKGKDVLGKTNSWKDLNKHAIIEDQKSKKRAENTARKSKYSEHNRNISTATTVYSSKKESKKSTSKIKSEKAGDYRPFRLTNQIQNKFKGLVKRNNHSSLITTKTIARTLVTEGKRNTRDKNDTNFNEPSKDINLNSKSFSRQFINYMQSNYLVVISFLTMCFLILSVLVVIVFLFAKSRAEFLGNKIKAFNASPNMVRKFDLPARPEEFNCYGSDKRTNFKTKIFHEEYFEGTHSLLSIGDESECCTEDEIDLCGFDIKHLSKPISSKCANITNKALRENDPQSKNSKISPSEKLFQLHKTFLKKESMLSSSTLQTSGKSSSIEKINETELNQIKPISGTKNSLNSRLHSVELDVSNSSDSKDCSVKRTKNESPVRGQTLDDNTAIKVNLKNEISENEFLNYFFQPLDKYSSDESDIDSTNFSAK</sequence>
<organism evidence="11 12">
    <name type="scientific">Oedothorax gibbosus</name>
    <dbReference type="NCBI Taxonomy" id="931172"/>
    <lineage>
        <taxon>Eukaryota</taxon>
        <taxon>Metazoa</taxon>
        <taxon>Ecdysozoa</taxon>
        <taxon>Arthropoda</taxon>
        <taxon>Chelicerata</taxon>
        <taxon>Arachnida</taxon>
        <taxon>Araneae</taxon>
        <taxon>Araneomorphae</taxon>
        <taxon>Entelegynae</taxon>
        <taxon>Araneoidea</taxon>
        <taxon>Linyphiidae</taxon>
        <taxon>Erigoninae</taxon>
        <taxon>Oedothorax</taxon>
    </lineage>
</organism>
<feature type="compositionally biased region" description="Polar residues" evidence="8">
    <location>
        <begin position="257"/>
        <end position="268"/>
    </location>
</feature>
<keyword evidence="4" id="KW-0238">DNA-binding</keyword>
<feature type="region of interest" description="Disordered" evidence="8">
    <location>
        <begin position="253"/>
        <end position="285"/>
    </location>
</feature>
<dbReference type="Proteomes" id="UP000827092">
    <property type="component" value="Unassembled WGS sequence"/>
</dbReference>
<evidence type="ECO:0000313" key="12">
    <source>
        <dbReference type="Proteomes" id="UP000827092"/>
    </source>
</evidence>
<evidence type="ECO:0000256" key="9">
    <source>
        <dbReference type="SAM" id="Phobius"/>
    </source>
</evidence>
<evidence type="ECO:0000256" key="6">
    <source>
        <dbReference type="ARBA" id="ARBA00023242"/>
    </source>
</evidence>
<evidence type="ECO:0000256" key="5">
    <source>
        <dbReference type="ARBA" id="ARBA00023163"/>
    </source>
</evidence>
<dbReference type="GO" id="GO:0005634">
    <property type="term" value="C:nucleus"/>
    <property type="evidence" value="ECO:0007669"/>
    <property type="project" value="UniProtKB-SubCell"/>
</dbReference>
<keyword evidence="3" id="KW-0805">Transcription regulation</keyword>
<keyword evidence="9" id="KW-0472">Membrane</keyword>
<feature type="region of interest" description="Disordered" evidence="8">
    <location>
        <begin position="465"/>
        <end position="488"/>
    </location>
</feature>
<feature type="compositionally biased region" description="Basic and acidic residues" evidence="8">
    <location>
        <begin position="939"/>
        <end position="953"/>
    </location>
</feature>
<proteinExistence type="inferred from homology"/>
<comment type="caution">
    <text evidence="11">The sequence shown here is derived from an EMBL/GenBank/DDBJ whole genome shotgun (WGS) entry which is preliminary data.</text>
</comment>
<keyword evidence="6" id="KW-0539">Nucleus</keyword>
<evidence type="ECO:0000256" key="7">
    <source>
        <dbReference type="RuleBase" id="RU004020"/>
    </source>
</evidence>
<dbReference type="SMART" id="SM00415">
    <property type="entry name" value="HSF"/>
    <property type="match status" value="1"/>
</dbReference>
<comment type="subcellular location">
    <subcellularLocation>
        <location evidence="1">Nucleus</location>
    </subcellularLocation>
</comment>
<evidence type="ECO:0000256" key="2">
    <source>
        <dbReference type="ARBA" id="ARBA00006403"/>
    </source>
</evidence>
<keyword evidence="5" id="KW-0804">Transcription</keyword>
<dbReference type="InterPro" id="IPR036390">
    <property type="entry name" value="WH_DNA-bd_sf"/>
</dbReference>
<dbReference type="Gene3D" id="1.10.10.10">
    <property type="entry name" value="Winged helix-like DNA-binding domain superfamily/Winged helix DNA-binding domain"/>
    <property type="match status" value="1"/>
</dbReference>
<dbReference type="FunFam" id="1.10.10.10:FF:000027">
    <property type="entry name" value="Heat shock transcription factor 1"/>
    <property type="match status" value="1"/>
</dbReference>
<feature type="transmembrane region" description="Helical" evidence="9">
    <location>
        <begin position="1035"/>
        <end position="1060"/>
    </location>
</feature>
<evidence type="ECO:0000256" key="1">
    <source>
        <dbReference type="ARBA" id="ARBA00004123"/>
    </source>
</evidence>
<feature type="region of interest" description="Disordered" evidence="8">
    <location>
        <begin position="637"/>
        <end position="664"/>
    </location>
</feature>
<keyword evidence="9" id="KW-1133">Transmembrane helix</keyword>
<evidence type="ECO:0000256" key="8">
    <source>
        <dbReference type="SAM" id="MobiDB-lite"/>
    </source>
</evidence>
<keyword evidence="9" id="KW-0812">Transmembrane</keyword>
<feature type="compositionally biased region" description="Basic and acidic residues" evidence="8">
    <location>
        <begin position="471"/>
        <end position="484"/>
    </location>
</feature>
<dbReference type="InterPro" id="IPR036388">
    <property type="entry name" value="WH-like_DNA-bd_sf"/>
</dbReference>
<feature type="region of interest" description="Disordered" evidence="8">
    <location>
        <begin position="907"/>
        <end position="953"/>
    </location>
</feature>
<reference evidence="11 12" key="1">
    <citation type="journal article" date="2022" name="Nat. Ecol. Evol.">
        <title>A masculinizing supergene underlies an exaggerated male reproductive morph in a spider.</title>
        <authorList>
            <person name="Hendrickx F."/>
            <person name="De Corte Z."/>
            <person name="Sonet G."/>
            <person name="Van Belleghem S.M."/>
            <person name="Kostlbacher S."/>
            <person name="Vangestel C."/>
        </authorList>
    </citation>
    <scope>NUCLEOTIDE SEQUENCE [LARGE SCALE GENOMIC DNA]</scope>
    <source>
        <strain evidence="11">W744_W776</strain>
    </source>
</reference>
<dbReference type="PANTHER" id="PTHR10015">
    <property type="entry name" value="HEAT SHOCK TRANSCRIPTION FACTOR"/>
    <property type="match status" value="1"/>
</dbReference>
<accession>A0AAV6UD42</accession>
<dbReference type="PRINTS" id="PR00056">
    <property type="entry name" value="HSFDOMAIN"/>
</dbReference>
<protein>
    <recommendedName>
        <fullName evidence="10">HSF-type DNA-binding domain-containing protein</fullName>
    </recommendedName>
</protein>
<feature type="compositionally biased region" description="Basic and acidic residues" evidence="8">
    <location>
        <begin position="1244"/>
        <end position="1257"/>
    </location>
</feature>
<feature type="region of interest" description="Disordered" evidence="8">
    <location>
        <begin position="1238"/>
        <end position="1262"/>
    </location>
</feature>